<dbReference type="STRING" id="126957.T1IU78"/>
<dbReference type="Proteomes" id="UP000014500">
    <property type="component" value="Unassembled WGS sequence"/>
</dbReference>
<evidence type="ECO:0000313" key="2">
    <source>
        <dbReference type="EnsemblMetazoa" id="SMAR004698-PA"/>
    </source>
</evidence>
<proteinExistence type="predicted"/>
<dbReference type="EnsemblMetazoa" id="SMAR004698-RA">
    <property type="protein sequence ID" value="SMAR004698-PA"/>
    <property type="gene ID" value="SMAR004698"/>
</dbReference>
<dbReference type="PANTHER" id="PTHR47331">
    <property type="entry name" value="PHD-TYPE DOMAIN-CONTAINING PROTEIN"/>
    <property type="match status" value="1"/>
</dbReference>
<dbReference type="InterPro" id="IPR040676">
    <property type="entry name" value="DUF5641"/>
</dbReference>
<keyword evidence="3" id="KW-1185">Reference proteome</keyword>
<dbReference type="AlphaFoldDB" id="T1IU78"/>
<evidence type="ECO:0000259" key="1">
    <source>
        <dbReference type="Pfam" id="PF18701"/>
    </source>
</evidence>
<dbReference type="HOGENOM" id="CLU_000526_2_3_1"/>
<reference evidence="3" key="1">
    <citation type="submission" date="2011-05" db="EMBL/GenBank/DDBJ databases">
        <authorList>
            <person name="Richards S.R."/>
            <person name="Qu J."/>
            <person name="Jiang H."/>
            <person name="Jhangiani S.N."/>
            <person name="Agravi P."/>
            <person name="Goodspeed R."/>
            <person name="Gross S."/>
            <person name="Mandapat C."/>
            <person name="Jackson L."/>
            <person name="Mathew T."/>
            <person name="Pu L."/>
            <person name="Thornton R."/>
            <person name="Saada N."/>
            <person name="Wilczek-Boney K.B."/>
            <person name="Lee S."/>
            <person name="Kovar C."/>
            <person name="Wu Y."/>
            <person name="Scherer S.E."/>
            <person name="Worley K.C."/>
            <person name="Muzny D.M."/>
            <person name="Gibbs R."/>
        </authorList>
    </citation>
    <scope>NUCLEOTIDE SEQUENCE</scope>
    <source>
        <strain evidence="3">Brora</strain>
    </source>
</reference>
<dbReference type="PANTHER" id="PTHR47331:SF5">
    <property type="entry name" value="RIBONUCLEASE H"/>
    <property type="match status" value="1"/>
</dbReference>
<accession>T1IU78</accession>
<reference evidence="2" key="2">
    <citation type="submission" date="2015-02" db="UniProtKB">
        <authorList>
            <consortium name="EnsemblMetazoa"/>
        </authorList>
    </citation>
    <scope>IDENTIFICATION</scope>
</reference>
<dbReference type="PhylomeDB" id="T1IU78"/>
<dbReference type="Pfam" id="PF18701">
    <property type="entry name" value="DUF5641"/>
    <property type="match status" value="1"/>
</dbReference>
<name>T1IU78_STRMM</name>
<organism evidence="2 3">
    <name type="scientific">Strigamia maritima</name>
    <name type="common">European centipede</name>
    <name type="synonym">Geophilus maritimus</name>
    <dbReference type="NCBI Taxonomy" id="126957"/>
    <lineage>
        <taxon>Eukaryota</taxon>
        <taxon>Metazoa</taxon>
        <taxon>Ecdysozoa</taxon>
        <taxon>Arthropoda</taxon>
        <taxon>Myriapoda</taxon>
        <taxon>Chilopoda</taxon>
        <taxon>Pleurostigmophora</taxon>
        <taxon>Geophilomorpha</taxon>
        <taxon>Linotaeniidae</taxon>
        <taxon>Strigamia</taxon>
    </lineage>
</organism>
<dbReference type="EMBL" id="AFFK01019387">
    <property type="status" value="NOT_ANNOTATED_CDS"/>
    <property type="molecule type" value="Genomic_DNA"/>
</dbReference>
<protein>
    <recommendedName>
        <fullName evidence="1">DUF5641 domain-containing protein</fullName>
    </recommendedName>
</protein>
<dbReference type="OMA" id="WTHSCEL"/>
<evidence type="ECO:0000313" key="3">
    <source>
        <dbReference type="Proteomes" id="UP000014500"/>
    </source>
</evidence>
<feature type="domain" description="DUF5641" evidence="1">
    <location>
        <begin position="75"/>
        <end position="156"/>
    </location>
</feature>
<sequence>MVRSVKEKLKPVIRADTWGYEEFDTLCKEISAVINSRPLSYVVESETNQFVLTPEHFLTGDLIRIERQRTRNLIEFWKYWKKAYLMQLRNFHETRGNQRESGIREGRVVLVEKVTSNPYFWPLARVVRVFPSIDGIIRSAEVRLSDGTVLVRPVKTVENS</sequence>